<dbReference type="PIRSF" id="PIRSF029764">
    <property type="entry name" value="RSM25"/>
    <property type="match status" value="1"/>
</dbReference>
<evidence type="ECO:0000256" key="5">
    <source>
        <dbReference type="ARBA" id="ARBA00023274"/>
    </source>
</evidence>
<dbReference type="KEGG" id="asau:88173189"/>
<evidence type="ECO:0000313" key="8">
    <source>
        <dbReference type="Proteomes" id="UP001338582"/>
    </source>
</evidence>
<keyword evidence="8" id="KW-1185">Reference proteome</keyword>
<accession>A0AAX4H8L1</accession>
<evidence type="ECO:0000256" key="4">
    <source>
        <dbReference type="ARBA" id="ARBA00023128"/>
    </source>
</evidence>
<dbReference type="InterPro" id="IPR016939">
    <property type="entry name" value="Ribosomal_mS23_fun"/>
</dbReference>
<proteinExistence type="inferred from homology"/>
<evidence type="ECO:0000256" key="6">
    <source>
        <dbReference type="PIRNR" id="PIRNR029764"/>
    </source>
</evidence>
<dbReference type="Pfam" id="PF13741">
    <property type="entry name" value="MRP-S25"/>
    <property type="match status" value="1"/>
</dbReference>
<keyword evidence="4 6" id="KW-0496">Mitochondrion</keyword>
<dbReference type="GeneID" id="88173189"/>
<keyword evidence="5 6" id="KW-0687">Ribonucleoprotein</keyword>
<dbReference type="CDD" id="cd23701">
    <property type="entry name" value="At1g26750"/>
    <property type="match status" value="1"/>
</dbReference>
<sequence length="270" mass="31277">MKIQSEATRVLQLTSQLLKAGVIKQKPAWFDIVAANPPSLDLTKKPKSLQNQQKDDPMNSLFSKRKNVFYKTRYTKEDIRQKNNSTIRIPKLEFVEDKLRDVFYHQHPWEFSRPKDIVENKGTEMEKCDWSHMLQLHKPLDGESVVQRTMWLLKESKESGKKQTLFEAYDQARFEFYQLRMAEETEAAVTREEATMFGCVYPTTYFARGVEKEQPHVDRWAKLAEEQTQYLNAARNNVSASVGSDASEELSSIWDLGLSQDGAAETEQSL</sequence>
<comment type="similarity">
    <text evidence="2">Belongs to the mitochondrion-specific ribosomal protein mS23 family.</text>
</comment>
<dbReference type="GO" id="GO:0005763">
    <property type="term" value="C:mitochondrial small ribosomal subunit"/>
    <property type="evidence" value="ECO:0007669"/>
    <property type="project" value="UniProtKB-UniRule"/>
</dbReference>
<evidence type="ECO:0000256" key="2">
    <source>
        <dbReference type="ARBA" id="ARBA00009864"/>
    </source>
</evidence>
<dbReference type="PANTHER" id="PTHR37799:SF1">
    <property type="entry name" value="SMALL RIBOSOMAL SUBUNIT PROTEIN MS23"/>
    <property type="match status" value="1"/>
</dbReference>
<dbReference type="EMBL" id="CP138895">
    <property type="protein sequence ID" value="WPK24832.1"/>
    <property type="molecule type" value="Genomic_DNA"/>
</dbReference>
<evidence type="ECO:0000313" key="7">
    <source>
        <dbReference type="EMBL" id="WPK24832.1"/>
    </source>
</evidence>
<evidence type="ECO:0000256" key="1">
    <source>
        <dbReference type="ARBA" id="ARBA00004173"/>
    </source>
</evidence>
<protein>
    <recommendedName>
        <fullName evidence="6">37S ribosomal protein S25, mitochondrial</fullName>
    </recommendedName>
</protein>
<dbReference type="RefSeq" id="XP_062877215.1">
    <property type="nucleotide sequence ID" value="XM_063021145.1"/>
</dbReference>
<dbReference type="InterPro" id="IPR059242">
    <property type="entry name" value="mS23_dom"/>
</dbReference>
<name>A0AAX4H8L1_9ASCO</name>
<organism evidence="7 8">
    <name type="scientific">Australozyma saopauloensis</name>
    <dbReference type="NCBI Taxonomy" id="291208"/>
    <lineage>
        <taxon>Eukaryota</taxon>
        <taxon>Fungi</taxon>
        <taxon>Dikarya</taxon>
        <taxon>Ascomycota</taxon>
        <taxon>Saccharomycotina</taxon>
        <taxon>Pichiomycetes</taxon>
        <taxon>Metschnikowiaceae</taxon>
        <taxon>Australozyma</taxon>
    </lineage>
</organism>
<reference evidence="7 8" key="1">
    <citation type="submission" date="2023-10" db="EMBL/GenBank/DDBJ databases">
        <title>Draft Genome Sequence of Candida saopaulonensis from a very Premature Infant with Sepsis.</title>
        <authorList>
            <person name="Ning Y."/>
            <person name="Dai R."/>
            <person name="Xiao M."/>
            <person name="Xu Y."/>
            <person name="Yan Q."/>
            <person name="Zhang L."/>
        </authorList>
    </citation>
    <scope>NUCLEOTIDE SEQUENCE [LARGE SCALE GENOMIC DNA]</scope>
    <source>
        <strain evidence="7 8">19XY460</strain>
    </source>
</reference>
<dbReference type="GO" id="GO:0003735">
    <property type="term" value="F:structural constituent of ribosome"/>
    <property type="evidence" value="ECO:0007669"/>
    <property type="project" value="UniProtKB-UniRule"/>
</dbReference>
<dbReference type="Proteomes" id="UP001338582">
    <property type="component" value="Chromosome 2"/>
</dbReference>
<gene>
    <name evidence="7" type="ORF">PUMCH_002124</name>
</gene>
<keyword evidence="3 6" id="KW-0689">Ribosomal protein</keyword>
<comment type="subunit">
    <text evidence="6">Component of the mitochondrial small ribosomal subunit.</text>
</comment>
<evidence type="ECO:0000256" key="3">
    <source>
        <dbReference type="ARBA" id="ARBA00022980"/>
    </source>
</evidence>
<comment type="subcellular location">
    <subcellularLocation>
        <location evidence="1 6">Mitochondrion</location>
    </subcellularLocation>
</comment>
<dbReference type="PANTHER" id="PTHR37799">
    <property type="entry name" value="37S RIBOSOMAL PROTEIN S25, MITOCHONDRIAL"/>
    <property type="match status" value="1"/>
</dbReference>
<dbReference type="AlphaFoldDB" id="A0AAX4H8L1"/>